<reference evidence="3" key="1">
    <citation type="journal article" date="2023" name="Commun. Biol.">
        <title>Genome analysis of Parmales, the sister group of diatoms, reveals the evolutionary specialization of diatoms from phago-mixotrophs to photoautotrophs.</title>
        <authorList>
            <person name="Ban H."/>
            <person name="Sato S."/>
            <person name="Yoshikawa S."/>
            <person name="Yamada K."/>
            <person name="Nakamura Y."/>
            <person name="Ichinomiya M."/>
            <person name="Sato N."/>
            <person name="Blanc-Mathieu R."/>
            <person name="Endo H."/>
            <person name="Kuwata A."/>
            <person name="Ogata H."/>
        </authorList>
    </citation>
    <scope>NUCLEOTIDE SEQUENCE [LARGE SCALE GENOMIC DNA]</scope>
    <source>
        <strain evidence="3">NIES 3701</strain>
    </source>
</reference>
<dbReference type="SUPFAM" id="SSF54236">
    <property type="entry name" value="Ubiquitin-like"/>
    <property type="match status" value="1"/>
</dbReference>
<name>A0A9W7E8W8_9STRA</name>
<dbReference type="Gene3D" id="3.10.20.90">
    <property type="entry name" value="Phosphatidylinositol 3-kinase Catalytic Subunit, Chain A, domain 1"/>
    <property type="match status" value="1"/>
</dbReference>
<dbReference type="EMBL" id="BRXY01000135">
    <property type="protein sequence ID" value="GMH69783.1"/>
    <property type="molecule type" value="Genomic_DNA"/>
</dbReference>
<organism evidence="2 3">
    <name type="scientific">Triparma strigata</name>
    <dbReference type="NCBI Taxonomy" id="1606541"/>
    <lineage>
        <taxon>Eukaryota</taxon>
        <taxon>Sar</taxon>
        <taxon>Stramenopiles</taxon>
        <taxon>Ochrophyta</taxon>
        <taxon>Bolidophyceae</taxon>
        <taxon>Parmales</taxon>
        <taxon>Triparmaceae</taxon>
        <taxon>Triparma</taxon>
    </lineage>
</organism>
<dbReference type="SMART" id="SM00213">
    <property type="entry name" value="UBQ"/>
    <property type="match status" value="1"/>
</dbReference>
<dbReference type="Proteomes" id="UP001165085">
    <property type="component" value="Unassembled WGS sequence"/>
</dbReference>
<dbReference type="PANTHER" id="PTHR10562">
    <property type="entry name" value="SMALL UBIQUITIN-RELATED MODIFIER"/>
    <property type="match status" value="1"/>
</dbReference>
<evidence type="ECO:0000313" key="3">
    <source>
        <dbReference type="Proteomes" id="UP001165085"/>
    </source>
</evidence>
<keyword evidence="3" id="KW-1185">Reference proteome</keyword>
<dbReference type="FunFam" id="3.10.20.90:FF:000202">
    <property type="entry name" value="Small ubiquitin-related modifier I"/>
    <property type="match status" value="1"/>
</dbReference>
<dbReference type="Pfam" id="PF11976">
    <property type="entry name" value="Rad60-SLD"/>
    <property type="match status" value="1"/>
</dbReference>
<dbReference type="InterPro" id="IPR000626">
    <property type="entry name" value="Ubiquitin-like_dom"/>
</dbReference>
<protein>
    <recommendedName>
        <fullName evidence="1">Ubiquitin-like domain-containing protein</fullName>
    </recommendedName>
</protein>
<accession>A0A9W7E8W8</accession>
<proteinExistence type="predicted"/>
<dbReference type="InterPro" id="IPR022617">
    <property type="entry name" value="Rad60/SUMO-like_dom"/>
</dbReference>
<comment type="caution">
    <text evidence="2">The sequence shown here is derived from an EMBL/GenBank/DDBJ whole genome shotgun (WGS) entry which is preliminary data.</text>
</comment>
<dbReference type="OrthoDB" id="442921at2759"/>
<sequence length="89" mass="10138">MSDEQPKAEGDAITIRVKDQTGEETFFKIKRSTKMEKVFQTYATRRGVDFNSLRFLLDGERIGADETPKTLELDDQDQIDCMLEQTGGC</sequence>
<evidence type="ECO:0000259" key="1">
    <source>
        <dbReference type="PROSITE" id="PS50053"/>
    </source>
</evidence>
<dbReference type="AlphaFoldDB" id="A0A9W7E8W8"/>
<gene>
    <name evidence="2" type="ORF">TrST_g4688</name>
</gene>
<evidence type="ECO:0000313" key="2">
    <source>
        <dbReference type="EMBL" id="GMH69783.1"/>
    </source>
</evidence>
<dbReference type="InterPro" id="IPR029071">
    <property type="entry name" value="Ubiquitin-like_domsf"/>
</dbReference>
<feature type="domain" description="Ubiquitin-like" evidence="1">
    <location>
        <begin position="13"/>
        <end position="88"/>
    </location>
</feature>
<dbReference type="PROSITE" id="PS50053">
    <property type="entry name" value="UBIQUITIN_2"/>
    <property type="match status" value="1"/>
</dbReference>